<dbReference type="OrthoDB" id="28016at2157"/>
<keyword evidence="4" id="KW-1185">Reference proteome</keyword>
<evidence type="ECO:0000259" key="1">
    <source>
        <dbReference type="Pfam" id="PF03190"/>
    </source>
</evidence>
<evidence type="ECO:0000313" key="5">
    <source>
        <dbReference type="Proteomes" id="UP000295404"/>
    </source>
</evidence>
<protein>
    <submittedName>
        <fullName evidence="3">Uncharacterized protein DUF255</fullName>
    </submittedName>
</protein>
<dbReference type="InterPro" id="IPR036249">
    <property type="entry name" value="Thioredoxin-like_sf"/>
</dbReference>
<dbReference type="PANTHER" id="PTHR42899">
    <property type="entry name" value="SPERMATOGENESIS-ASSOCIATED PROTEIN 20"/>
    <property type="match status" value="1"/>
</dbReference>
<dbReference type="EMBL" id="SMMS01000001">
    <property type="protein sequence ID" value="TCL11483.1"/>
    <property type="molecule type" value="Genomic_DNA"/>
</dbReference>
<sequence length="179" mass="20368">MNPKINRLARENSPYLRQHSTNPVDWYPWSEEAFEQATRKNLPVFLSIGYSTCHWCHVRYRELARTTLSAFGGILQRSPPAYSYMLTGLMLEAEATLVVIVTDSEKIGLKEMMGVVRKNNLPQTILLLKNPKSARDLARIAPYTFDMDVKEGRTTAYVCKGQSCAPPVNDPRELESLLF</sequence>
<evidence type="ECO:0000313" key="3">
    <source>
        <dbReference type="EMBL" id="TCL11483.1"/>
    </source>
</evidence>
<dbReference type="InterPro" id="IPR024705">
    <property type="entry name" value="Ssp411"/>
</dbReference>
<dbReference type="InterPro" id="IPR004879">
    <property type="entry name" value="Ssp411-like_TRX"/>
</dbReference>
<dbReference type="AlphaFoldDB" id="A0A285FT95"/>
<reference evidence="2" key="1">
    <citation type="submission" date="2017-09" db="EMBL/GenBank/DDBJ databases">
        <authorList>
            <person name="Ehlers B."/>
            <person name="Leendertz F.H."/>
        </authorList>
    </citation>
    <scope>NUCLEOTIDE SEQUENCE [LARGE SCALE GENOMIC DNA]</scope>
    <source>
        <strain evidence="2">WG-1MB</strain>
    </source>
</reference>
<dbReference type="EMBL" id="OBDR01000004">
    <property type="protein sequence ID" value="SNY14343.1"/>
    <property type="molecule type" value="Genomic_DNA"/>
</dbReference>
<accession>A0A285FT95</accession>
<gene>
    <name evidence="3" type="ORF">C7960_0635</name>
    <name evidence="2" type="ORF">SAMN06295989_1047</name>
</gene>
<dbReference type="Proteomes" id="UP000295404">
    <property type="component" value="Unassembled WGS sequence"/>
</dbReference>
<organism evidence="2 4">
    <name type="scientific">Methanohalophilus euhalobius</name>
    <dbReference type="NCBI Taxonomy" id="51203"/>
    <lineage>
        <taxon>Archaea</taxon>
        <taxon>Methanobacteriati</taxon>
        <taxon>Methanobacteriota</taxon>
        <taxon>Stenosarchaea group</taxon>
        <taxon>Methanomicrobia</taxon>
        <taxon>Methanosarcinales</taxon>
        <taxon>Methanosarcinaceae</taxon>
        <taxon>Methanohalophilus</taxon>
    </lineage>
</organism>
<dbReference type="Pfam" id="PF03190">
    <property type="entry name" value="Thioredox_DsbH"/>
    <property type="match status" value="1"/>
</dbReference>
<evidence type="ECO:0000313" key="2">
    <source>
        <dbReference type="EMBL" id="SNY14343.1"/>
    </source>
</evidence>
<dbReference type="Gene3D" id="3.40.30.10">
    <property type="entry name" value="Glutaredoxin"/>
    <property type="match status" value="1"/>
</dbReference>
<reference evidence="3 5" key="3">
    <citation type="submission" date="2019-03" db="EMBL/GenBank/DDBJ databases">
        <title>Subsurface microbial communities from deep shales in Ohio and West Virginia, USA.</title>
        <authorList>
            <person name="Wrighton K."/>
        </authorList>
    </citation>
    <scope>NUCLEOTIDE SEQUENCE [LARGE SCALE GENOMIC DNA]</scope>
    <source>
        <strain evidence="3 5">WG1_MB</strain>
    </source>
</reference>
<dbReference type="SUPFAM" id="SSF52833">
    <property type="entry name" value="Thioredoxin-like"/>
    <property type="match status" value="1"/>
</dbReference>
<dbReference type="RefSeq" id="WP_207891985.1">
    <property type="nucleotide sequence ID" value="NZ_OBDR01000004.1"/>
</dbReference>
<proteinExistence type="predicted"/>
<dbReference type="Proteomes" id="UP000217726">
    <property type="component" value="Unassembled WGS sequence"/>
</dbReference>
<evidence type="ECO:0000313" key="4">
    <source>
        <dbReference type="Proteomes" id="UP000217726"/>
    </source>
</evidence>
<dbReference type="PANTHER" id="PTHR42899:SF1">
    <property type="entry name" value="SPERMATOGENESIS-ASSOCIATED PROTEIN 20"/>
    <property type="match status" value="1"/>
</dbReference>
<feature type="domain" description="Spermatogenesis-associated protein 20-like TRX" evidence="1">
    <location>
        <begin position="6"/>
        <end position="62"/>
    </location>
</feature>
<name>A0A285FT95_9EURY</name>
<reference evidence="4" key="2">
    <citation type="submission" date="2017-09" db="EMBL/GenBank/DDBJ databases">
        <authorList>
            <person name="Varghese N."/>
            <person name="Submissions S."/>
        </authorList>
    </citation>
    <scope>NUCLEOTIDE SEQUENCE [LARGE SCALE GENOMIC DNA]</scope>
    <source>
        <strain evidence="4">WG-1MB</strain>
    </source>
</reference>